<dbReference type="InterPro" id="IPR017927">
    <property type="entry name" value="FAD-bd_FR_type"/>
</dbReference>
<sequence>MGLATRLADLAGDALLSVSEVEHVERIAPDLVRVGLRSEAFRGVRWTPGAKIQMRPRRGALQLRTYTPIRWDADAGATELVAFTHGDGPASAWFDRVRPGDPCELLGPRRSIDLPALTGPVVAVGDESSVGLACALRTVHPDAVTVFEAGDPDALSAALPGLGLDGAVVVARTADRAALIESARAAVAAAPGGDLLVTGDAATLHTLRRNARQWAVPPRRVTGRAYWATGRTGLD</sequence>
<comment type="caution">
    <text evidence="2">The sequence shown here is derived from an EMBL/GenBank/DDBJ whole genome shotgun (WGS) entry which is preliminary data.</text>
</comment>
<dbReference type="Proteomes" id="UP001501414">
    <property type="component" value="Unassembled WGS sequence"/>
</dbReference>
<dbReference type="Pfam" id="PF08021">
    <property type="entry name" value="FAD_binding_9"/>
    <property type="match status" value="1"/>
</dbReference>
<feature type="domain" description="FAD-binding FR-type" evidence="1">
    <location>
        <begin position="14"/>
        <end position="115"/>
    </location>
</feature>
<evidence type="ECO:0000313" key="2">
    <source>
        <dbReference type="EMBL" id="GAA1396083.1"/>
    </source>
</evidence>
<dbReference type="RefSeq" id="WP_344026067.1">
    <property type="nucleotide sequence ID" value="NZ_BAAAJK010000033.1"/>
</dbReference>
<dbReference type="PANTHER" id="PTHR30157">
    <property type="entry name" value="FERRIC REDUCTASE, NADPH-DEPENDENT"/>
    <property type="match status" value="1"/>
</dbReference>
<evidence type="ECO:0000259" key="1">
    <source>
        <dbReference type="PROSITE" id="PS51384"/>
    </source>
</evidence>
<reference evidence="2 3" key="1">
    <citation type="journal article" date="2019" name="Int. J. Syst. Evol. Microbiol.">
        <title>The Global Catalogue of Microorganisms (GCM) 10K type strain sequencing project: providing services to taxonomists for standard genome sequencing and annotation.</title>
        <authorList>
            <consortium name="The Broad Institute Genomics Platform"/>
            <consortium name="The Broad Institute Genome Sequencing Center for Infectious Disease"/>
            <person name="Wu L."/>
            <person name="Ma J."/>
        </authorList>
    </citation>
    <scope>NUCLEOTIDE SEQUENCE [LARGE SCALE GENOMIC DNA]</scope>
    <source>
        <strain evidence="2 3">JCM 11896</strain>
    </source>
</reference>
<gene>
    <name evidence="2" type="ORF">GCM10009613_46730</name>
</gene>
<dbReference type="SUPFAM" id="SSF63380">
    <property type="entry name" value="Riboflavin synthase domain-like"/>
    <property type="match status" value="1"/>
</dbReference>
<dbReference type="InterPro" id="IPR039374">
    <property type="entry name" value="SIP_fam"/>
</dbReference>
<protein>
    <recommendedName>
        <fullName evidence="1">FAD-binding FR-type domain-containing protein</fullName>
    </recommendedName>
</protein>
<accession>A0ABN1Y730</accession>
<dbReference type="Gene3D" id="3.40.50.80">
    <property type="entry name" value="Nucleotide-binding domain of ferredoxin-NADP reductase (FNR) module"/>
    <property type="match status" value="1"/>
</dbReference>
<dbReference type="PROSITE" id="PS51384">
    <property type="entry name" value="FAD_FR"/>
    <property type="match status" value="1"/>
</dbReference>
<evidence type="ECO:0000313" key="3">
    <source>
        <dbReference type="Proteomes" id="UP001501414"/>
    </source>
</evidence>
<dbReference type="InterPro" id="IPR039261">
    <property type="entry name" value="FNR_nucleotide-bd"/>
</dbReference>
<proteinExistence type="predicted"/>
<dbReference type="Gene3D" id="2.40.30.10">
    <property type="entry name" value="Translation factors"/>
    <property type="match status" value="1"/>
</dbReference>
<keyword evidence="3" id="KW-1185">Reference proteome</keyword>
<organism evidence="2 3">
    <name type="scientific">Pseudonocardia kongjuensis</name>
    <dbReference type="NCBI Taxonomy" id="102227"/>
    <lineage>
        <taxon>Bacteria</taxon>
        <taxon>Bacillati</taxon>
        <taxon>Actinomycetota</taxon>
        <taxon>Actinomycetes</taxon>
        <taxon>Pseudonocardiales</taxon>
        <taxon>Pseudonocardiaceae</taxon>
        <taxon>Pseudonocardia</taxon>
    </lineage>
</organism>
<dbReference type="PANTHER" id="PTHR30157:SF0">
    <property type="entry name" value="NADPH-DEPENDENT FERRIC-CHELATE REDUCTASE"/>
    <property type="match status" value="1"/>
</dbReference>
<dbReference type="InterPro" id="IPR017938">
    <property type="entry name" value="Riboflavin_synthase-like_b-brl"/>
</dbReference>
<dbReference type="EMBL" id="BAAAJK010000033">
    <property type="protein sequence ID" value="GAA1396083.1"/>
    <property type="molecule type" value="Genomic_DNA"/>
</dbReference>
<name>A0ABN1Y730_9PSEU</name>
<dbReference type="InterPro" id="IPR013113">
    <property type="entry name" value="SIP_FAD-bd"/>
</dbReference>